<dbReference type="RefSeq" id="WP_254013895.1">
    <property type="nucleotide sequence ID" value="NZ_JAMZMM010000288.1"/>
</dbReference>
<dbReference type="GO" id="GO:0120147">
    <property type="term" value="F:formylglycine-generating oxidase activity"/>
    <property type="evidence" value="ECO:0007669"/>
    <property type="project" value="TreeGrafter"/>
</dbReference>
<dbReference type="Gene3D" id="3.90.1580.10">
    <property type="entry name" value="paralog of FGE (formylglycine-generating enzyme)"/>
    <property type="match status" value="1"/>
</dbReference>
<keyword evidence="3" id="KW-1185">Reference proteome</keyword>
<dbReference type="Pfam" id="PF03781">
    <property type="entry name" value="FGE-sulfatase"/>
    <property type="match status" value="1"/>
</dbReference>
<reference evidence="2" key="1">
    <citation type="submission" date="2022-06" db="EMBL/GenBank/DDBJ databases">
        <title>New cyanobacteria of genus Symplocastrum in benthos of Lake Baikal.</title>
        <authorList>
            <person name="Sorokovikova E."/>
            <person name="Tikhonova I."/>
            <person name="Krasnopeev A."/>
            <person name="Evseev P."/>
            <person name="Gladkikh A."/>
            <person name="Belykh O."/>
        </authorList>
    </citation>
    <scope>NUCLEOTIDE SEQUENCE</scope>
    <source>
        <strain evidence="2">BBK-W-15</strain>
    </source>
</reference>
<name>A0AAE3GWF5_9CYAN</name>
<dbReference type="InterPro" id="IPR051043">
    <property type="entry name" value="Sulfatase_Mod_Factor_Kinase"/>
</dbReference>
<dbReference type="PANTHER" id="PTHR23150">
    <property type="entry name" value="SULFATASE MODIFYING FACTOR 1, 2"/>
    <property type="match status" value="1"/>
</dbReference>
<evidence type="ECO:0000313" key="2">
    <source>
        <dbReference type="EMBL" id="MCP2731151.1"/>
    </source>
</evidence>
<dbReference type="InterPro" id="IPR016187">
    <property type="entry name" value="CTDL_fold"/>
</dbReference>
<dbReference type="AlphaFoldDB" id="A0AAE3GWF5"/>
<dbReference type="InterPro" id="IPR005532">
    <property type="entry name" value="SUMF_dom"/>
</dbReference>
<dbReference type="PANTHER" id="PTHR23150:SF19">
    <property type="entry name" value="FORMYLGLYCINE-GENERATING ENZYME"/>
    <property type="match status" value="1"/>
</dbReference>
<dbReference type="EMBL" id="JAMZMM010000288">
    <property type="protein sequence ID" value="MCP2731151.1"/>
    <property type="molecule type" value="Genomic_DNA"/>
</dbReference>
<dbReference type="InterPro" id="IPR042095">
    <property type="entry name" value="SUMF_sf"/>
</dbReference>
<feature type="domain" description="Sulfatase-modifying factor enzyme-like" evidence="1">
    <location>
        <begin position="41"/>
        <end position="279"/>
    </location>
</feature>
<comment type="caution">
    <text evidence="2">The sequence shown here is derived from an EMBL/GenBank/DDBJ whole genome shotgun (WGS) entry which is preliminary data.</text>
</comment>
<evidence type="ECO:0000313" key="3">
    <source>
        <dbReference type="Proteomes" id="UP001204953"/>
    </source>
</evidence>
<sequence>MELQVFHFDTVTVDKYGKITNRRRGESQYFLEKLNNQVGIEMVSIPNGTLMMGSLESESGHSSYESPQHQVTVPPFFMGKYPVTQAQWRVVAGLPQVNRSLKPNPSYFKGDNLPVEQISWYDAEEFCARLSNHTGRSYRLPSESEWEYACRAGTTTPFHFGETITTELVNYNGNAVYGKAPKGIYRESTTVVGSSGLANSFGLYDMHGKVWEWCADTWHSNYINAPGDGSPWIDNERKSIRLLRGGSWYCCLWGCRSALRYRNSWDEWLDYSIGFRLVRCLSRTH</sequence>
<proteinExistence type="predicted"/>
<gene>
    <name evidence="2" type="ORF">NJ959_22255</name>
</gene>
<protein>
    <submittedName>
        <fullName evidence="2">Formylglycine-generating enzyme family protein</fullName>
    </submittedName>
</protein>
<dbReference type="SUPFAM" id="SSF56436">
    <property type="entry name" value="C-type lectin-like"/>
    <property type="match status" value="1"/>
</dbReference>
<organism evidence="2 3">
    <name type="scientific">Limnofasciculus baicalensis BBK-W-15</name>
    <dbReference type="NCBI Taxonomy" id="2699891"/>
    <lineage>
        <taxon>Bacteria</taxon>
        <taxon>Bacillati</taxon>
        <taxon>Cyanobacteriota</taxon>
        <taxon>Cyanophyceae</taxon>
        <taxon>Coleofasciculales</taxon>
        <taxon>Coleofasciculaceae</taxon>
        <taxon>Limnofasciculus</taxon>
        <taxon>Limnofasciculus baicalensis</taxon>
    </lineage>
</organism>
<dbReference type="Proteomes" id="UP001204953">
    <property type="component" value="Unassembled WGS sequence"/>
</dbReference>
<evidence type="ECO:0000259" key="1">
    <source>
        <dbReference type="Pfam" id="PF03781"/>
    </source>
</evidence>
<accession>A0AAE3GWF5</accession>